<dbReference type="EMBL" id="RYZH01000005">
    <property type="protein sequence ID" value="RUL89064.1"/>
    <property type="molecule type" value="Genomic_DNA"/>
</dbReference>
<accession>A0A432MNQ3</accession>
<sequence length="135" mass="14991">MRDFAFYNAGVDDAKGPRRVFGLARRLLRRILRPMFFRQEAIYRDLQDQIDQLSAQVDALSRRVATSDAFGWDYVAMARRLAAIEDRLASSPTTTPTSAPAPAEPSPVRRPGRADGLPSPHVGERSPSRATAVRP</sequence>
<keyword evidence="3" id="KW-1185">Reference proteome</keyword>
<dbReference type="RefSeq" id="WP_158633372.1">
    <property type="nucleotide sequence ID" value="NZ_RYZH01000005.1"/>
</dbReference>
<evidence type="ECO:0000256" key="1">
    <source>
        <dbReference type="SAM" id="MobiDB-lite"/>
    </source>
</evidence>
<dbReference type="AlphaFoldDB" id="A0A432MNQ3"/>
<name>A0A432MNQ3_9BACT</name>
<reference evidence="2 3" key="2">
    <citation type="submission" date="2019-01" db="EMBL/GenBank/DDBJ databases">
        <title>Tautonia sociabilis, a novel thermotolerant planctomycete of Isosphaeraceae family, isolated from a 4000 m deep subterranean habitat.</title>
        <authorList>
            <person name="Kovaleva O.L."/>
            <person name="Elcheninov A.G."/>
            <person name="Van Heerden E."/>
            <person name="Toshchakov S.V."/>
            <person name="Novikov A."/>
            <person name="Bonch-Osmolovskaya E.A."/>
            <person name="Kublanov I.V."/>
        </authorList>
    </citation>
    <scope>NUCLEOTIDE SEQUENCE [LARGE SCALE GENOMIC DNA]</scope>
    <source>
        <strain evidence="2 3">GM2012</strain>
    </source>
</reference>
<organism evidence="2 3">
    <name type="scientific">Tautonia sociabilis</name>
    <dbReference type="NCBI Taxonomy" id="2080755"/>
    <lineage>
        <taxon>Bacteria</taxon>
        <taxon>Pseudomonadati</taxon>
        <taxon>Planctomycetota</taxon>
        <taxon>Planctomycetia</taxon>
        <taxon>Isosphaerales</taxon>
        <taxon>Isosphaeraceae</taxon>
        <taxon>Tautonia</taxon>
    </lineage>
</organism>
<feature type="compositionally biased region" description="Low complexity" evidence="1">
    <location>
        <begin position="89"/>
        <end position="101"/>
    </location>
</feature>
<evidence type="ECO:0000313" key="2">
    <source>
        <dbReference type="EMBL" id="RUL89064.1"/>
    </source>
</evidence>
<comment type="caution">
    <text evidence="2">The sequence shown here is derived from an EMBL/GenBank/DDBJ whole genome shotgun (WGS) entry which is preliminary data.</text>
</comment>
<dbReference type="OrthoDB" id="9895499at2"/>
<reference evidence="2 3" key="1">
    <citation type="submission" date="2018-12" db="EMBL/GenBank/DDBJ databases">
        <authorList>
            <person name="Toschakov S.V."/>
        </authorList>
    </citation>
    <scope>NUCLEOTIDE SEQUENCE [LARGE SCALE GENOMIC DNA]</scope>
    <source>
        <strain evidence="2 3">GM2012</strain>
    </source>
</reference>
<protein>
    <submittedName>
        <fullName evidence="2">Uncharacterized protein</fullName>
    </submittedName>
</protein>
<proteinExistence type="predicted"/>
<gene>
    <name evidence="2" type="ORF">TsocGM_04210</name>
</gene>
<dbReference type="Proteomes" id="UP000280296">
    <property type="component" value="Unassembled WGS sequence"/>
</dbReference>
<evidence type="ECO:0000313" key="3">
    <source>
        <dbReference type="Proteomes" id="UP000280296"/>
    </source>
</evidence>
<feature type="region of interest" description="Disordered" evidence="1">
    <location>
        <begin position="87"/>
        <end position="135"/>
    </location>
</feature>